<reference evidence="2" key="1">
    <citation type="submission" date="2016-10" db="EMBL/GenBank/DDBJ databases">
        <authorList>
            <person name="Varghese N."/>
            <person name="Submissions S."/>
        </authorList>
    </citation>
    <scope>NUCLEOTIDE SEQUENCE [LARGE SCALE GENOMIC DNA]</scope>
    <source>
        <strain evidence="2">DSM 25055</strain>
    </source>
</reference>
<organism evidence="1 2">
    <name type="scientific">Natrinema salaciae</name>
    <dbReference type="NCBI Taxonomy" id="1186196"/>
    <lineage>
        <taxon>Archaea</taxon>
        <taxon>Methanobacteriati</taxon>
        <taxon>Methanobacteriota</taxon>
        <taxon>Stenosarchaea group</taxon>
        <taxon>Halobacteria</taxon>
        <taxon>Halobacteriales</taxon>
        <taxon>Natrialbaceae</taxon>
        <taxon>Natrinema</taxon>
    </lineage>
</organism>
<accession>A0A1H9NIQ9</accession>
<name>A0A1H9NIQ9_9EURY</name>
<dbReference type="Proteomes" id="UP000199114">
    <property type="component" value="Unassembled WGS sequence"/>
</dbReference>
<evidence type="ECO:0000313" key="2">
    <source>
        <dbReference type="Proteomes" id="UP000199114"/>
    </source>
</evidence>
<dbReference type="AlphaFoldDB" id="A0A1H9NIQ9"/>
<sequence>MKRLENDEYRRALLDEIEKAVNEIEVNVHSGEL</sequence>
<evidence type="ECO:0000313" key="1">
    <source>
        <dbReference type="EMBL" id="SER35555.1"/>
    </source>
</evidence>
<keyword evidence="2" id="KW-1185">Reference proteome</keyword>
<dbReference type="EMBL" id="FOFD01000005">
    <property type="protein sequence ID" value="SER35555.1"/>
    <property type="molecule type" value="Genomic_DNA"/>
</dbReference>
<protein>
    <submittedName>
        <fullName evidence="1">Uncharacterized protein</fullName>
    </submittedName>
</protein>
<gene>
    <name evidence="1" type="ORF">SAMN04489841_3609</name>
</gene>
<proteinExistence type="predicted"/>